<evidence type="ECO:0000256" key="4">
    <source>
        <dbReference type="ARBA" id="ARBA00022825"/>
    </source>
</evidence>
<proteinExistence type="inferred from homology"/>
<dbReference type="Proteomes" id="UP000593765">
    <property type="component" value="Chromosome"/>
</dbReference>
<dbReference type="GO" id="GO:0004176">
    <property type="term" value="F:ATP-dependent peptidase activity"/>
    <property type="evidence" value="ECO:0007669"/>
    <property type="project" value="InterPro"/>
</dbReference>
<name>A0A7M2WVL1_9BACT</name>
<dbReference type="PRINTS" id="PR00127">
    <property type="entry name" value="CLPPROTEASEP"/>
</dbReference>
<dbReference type="InterPro" id="IPR001907">
    <property type="entry name" value="ClpP"/>
</dbReference>
<feature type="domain" description="Peptidase S49" evidence="6">
    <location>
        <begin position="137"/>
        <end position="287"/>
    </location>
</feature>
<dbReference type="NCBIfam" id="TIGR00706">
    <property type="entry name" value="SppA_dom"/>
    <property type="match status" value="1"/>
</dbReference>
<sequence>MGYGPTGGWPMMPFYPPPPPKPRGIGRLLFTLMLGLLLVGSFLLNLVLMAGGGSGSDEPTAVSQVIRKGDDKQRVAVIEVAGPIDGNTSARFARLIDHVEREQHVQALVIEIDSPGGTVTASDEIYERILRYKAGRKSAGKPAGVVISMRSMATSGGYYVACAGDYIFAEQTTLTGNIGVLMSRFNFSELMQKHGVAESTIVSTGADFKNIGSPFSPETEEGKAYLKGIVDDAFNRFKQVVTAGRGASISGKDIFNGKVFTASEAVRDGLVDKLGYPDDAYTYAATKVASLSNPKVMRYREPSPGLLGMLVGGTSANSTAAPPPSAQSFDLSSLARPETLDAWRTARLMYR</sequence>
<dbReference type="GO" id="GO:0004252">
    <property type="term" value="F:serine-type endopeptidase activity"/>
    <property type="evidence" value="ECO:0007669"/>
    <property type="project" value="InterPro"/>
</dbReference>
<evidence type="ECO:0000256" key="5">
    <source>
        <dbReference type="SAM" id="Phobius"/>
    </source>
</evidence>
<dbReference type="InterPro" id="IPR047272">
    <property type="entry name" value="S49_SppA_C"/>
</dbReference>
<dbReference type="Gene3D" id="6.20.330.10">
    <property type="match status" value="1"/>
</dbReference>
<evidence type="ECO:0000256" key="3">
    <source>
        <dbReference type="ARBA" id="ARBA00022801"/>
    </source>
</evidence>
<protein>
    <submittedName>
        <fullName evidence="7">Signal peptide peptidase SppA</fullName>
    </submittedName>
</protein>
<evidence type="ECO:0000313" key="7">
    <source>
        <dbReference type="EMBL" id="QOV89525.1"/>
    </source>
</evidence>
<evidence type="ECO:0000259" key="6">
    <source>
        <dbReference type="Pfam" id="PF01343"/>
    </source>
</evidence>
<dbReference type="GO" id="GO:0006508">
    <property type="term" value="P:proteolysis"/>
    <property type="evidence" value="ECO:0007669"/>
    <property type="project" value="UniProtKB-KW"/>
</dbReference>
<keyword evidence="4" id="KW-0720">Serine protease</keyword>
<dbReference type="Pfam" id="PF01343">
    <property type="entry name" value="Peptidase_S49"/>
    <property type="match status" value="1"/>
</dbReference>
<dbReference type="EMBL" id="CP063458">
    <property type="protein sequence ID" value="QOV89525.1"/>
    <property type="molecule type" value="Genomic_DNA"/>
</dbReference>
<accession>A0A7M2WVL1</accession>
<keyword evidence="3" id="KW-0378">Hydrolase</keyword>
<dbReference type="Gene3D" id="3.90.226.10">
    <property type="entry name" value="2-enoyl-CoA Hydratase, Chain A, domain 1"/>
    <property type="match status" value="1"/>
</dbReference>
<dbReference type="InterPro" id="IPR002142">
    <property type="entry name" value="Peptidase_S49"/>
</dbReference>
<dbReference type="KEGG" id="hbs:IPV69_25580"/>
<dbReference type="InterPro" id="IPR029045">
    <property type="entry name" value="ClpP/crotonase-like_dom_sf"/>
</dbReference>
<dbReference type="SUPFAM" id="SSF52096">
    <property type="entry name" value="ClpP/crotonase"/>
    <property type="match status" value="1"/>
</dbReference>
<dbReference type="CDD" id="cd07023">
    <property type="entry name" value="S49_Sppa_N_C"/>
    <property type="match status" value="1"/>
</dbReference>
<gene>
    <name evidence="7" type="primary">sppA</name>
    <name evidence="7" type="ORF">IPV69_25580</name>
</gene>
<keyword evidence="2" id="KW-0645">Protease</keyword>
<comment type="similarity">
    <text evidence="1">Belongs to the peptidase S49 family.</text>
</comment>
<organism evidence="7 8">
    <name type="scientific">Humisphaera borealis</name>
    <dbReference type="NCBI Taxonomy" id="2807512"/>
    <lineage>
        <taxon>Bacteria</taxon>
        <taxon>Pseudomonadati</taxon>
        <taxon>Planctomycetota</taxon>
        <taxon>Phycisphaerae</taxon>
        <taxon>Tepidisphaerales</taxon>
        <taxon>Tepidisphaeraceae</taxon>
        <taxon>Humisphaera</taxon>
    </lineage>
</organism>
<reference evidence="7 8" key="1">
    <citation type="submission" date="2020-10" db="EMBL/GenBank/DDBJ databases">
        <title>Wide distribution of Phycisphaera-like planctomycetes from WD2101 soil group in peatlands and genome analysis of the first cultivated representative.</title>
        <authorList>
            <person name="Dedysh S.N."/>
            <person name="Beletsky A.V."/>
            <person name="Ivanova A."/>
            <person name="Kulichevskaya I.S."/>
            <person name="Suzina N.E."/>
            <person name="Philippov D.A."/>
            <person name="Rakitin A.L."/>
            <person name="Mardanov A.V."/>
            <person name="Ravin N.V."/>
        </authorList>
    </citation>
    <scope>NUCLEOTIDE SEQUENCE [LARGE SCALE GENOMIC DNA]</scope>
    <source>
        <strain evidence="7 8">M1803</strain>
    </source>
</reference>
<keyword evidence="5" id="KW-0472">Membrane</keyword>
<evidence type="ECO:0000256" key="1">
    <source>
        <dbReference type="ARBA" id="ARBA00008683"/>
    </source>
</evidence>
<keyword evidence="5" id="KW-1133">Transmembrane helix</keyword>
<dbReference type="PANTHER" id="PTHR42987">
    <property type="entry name" value="PEPTIDASE S49"/>
    <property type="match status" value="1"/>
</dbReference>
<dbReference type="RefSeq" id="WP_206292569.1">
    <property type="nucleotide sequence ID" value="NZ_CP063458.1"/>
</dbReference>
<keyword evidence="5" id="KW-0812">Transmembrane</keyword>
<keyword evidence="8" id="KW-1185">Reference proteome</keyword>
<evidence type="ECO:0000256" key="2">
    <source>
        <dbReference type="ARBA" id="ARBA00022670"/>
    </source>
</evidence>
<feature type="transmembrane region" description="Helical" evidence="5">
    <location>
        <begin position="25"/>
        <end position="48"/>
    </location>
</feature>
<dbReference type="PANTHER" id="PTHR42987:SF7">
    <property type="entry name" value="SIGNAL PEPTIDE PEPTIDASE SPPA-RELATED"/>
    <property type="match status" value="1"/>
</dbReference>
<dbReference type="AlphaFoldDB" id="A0A7M2WVL1"/>
<evidence type="ECO:0000313" key="8">
    <source>
        <dbReference type="Proteomes" id="UP000593765"/>
    </source>
</evidence>
<dbReference type="InterPro" id="IPR004635">
    <property type="entry name" value="Pept_S49_SppA"/>
</dbReference>